<name>A0A7W7Z3F9_9BRAD</name>
<keyword evidence="3" id="KW-1185">Reference proteome</keyword>
<dbReference type="RefSeq" id="WP_184256375.1">
    <property type="nucleotide sequence ID" value="NZ_JACHIH010000007.1"/>
</dbReference>
<keyword evidence="1" id="KW-0175">Coiled coil</keyword>
<evidence type="ECO:0000256" key="1">
    <source>
        <dbReference type="SAM" id="Coils"/>
    </source>
</evidence>
<evidence type="ECO:0000313" key="3">
    <source>
        <dbReference type="Proteomes" id="UP000542353"/>
    </source>
</evidence>
<sequence>MTENTGNSVSDFDVNAIAEIVMSDLITARRRLQMLDGSMESVSNAISSIDQAYASIAGFEAESAVLADLARAGIAVVWKSNKPAPSCTSQPPAPTRSVTLHLFGEPFSFTADDATADRLAAAAKAAQDASSALNDAERRVLDAEVALKAAKAAAEQTPWSFAAVYVEPAKRDRAAERAA</sequence>
<dbReference type="EMBL" id="JACHIH010000007">
    <property type="protein sequence ID" value="MBB5046977.1"/>
    <property type="molecule type" value="Genomic_DNA"/>
</dbReference>
<proteinExistence type="predicted"/>
<evidence type="ECO:0000313" key="2">
    <source>
        <dbReference type="EMBL" id="MBB5046977.1"/>
    </source>
</evidence>
<feature type="coiled-coil region" evidence="1">
    <location>
        <begin position="119"/>
        <end position="153"/>
    </location>
</feature>
<comment type="caution">
    <text evidence="2">The sequence shown here is derived from an EMBL/GenBank/DDBJ whole genome shotgun (WGS) entry which is preliminary data.</text>
</comment>
<dbReference type="AlphaFoldDB" id="A0A7W7Z3F9"/>
<dbReference type="Proteomes" id="UP000542353">
    <property type="component" value="Unassembled WGS sequence"/>
</dbReference>
<protein>
    <submittedName>
        <fullName evidence="2">Uncharacterized protein</fullName>
    </submittedName>
</protein>
<accession>A0A7W7Z3F9</accession>
<organism evidence="2 3">
    <name type="scientific">Rhodopseudomonas rhenobacensis</name>
    <dbReference type="NCBI Taxonomy" id="87461"/>
    <lineage>
        <taxon>Bacteria</taxon>
        <taxon>Pseudomonadati</taxon>
        <taxon>Pseudomonadota</taxon>
        <taxon>Alphaproteobacteria</taxon>
        <taxon>Hyphomicrobiales</taxon>
        <taxon>Nitrobacteraceae</taxon>
        <taxon>Rhodopseudomonas</taxon>
    </lineage>
</organism>
<reference evidence="2 3" key="1">
    <citation type="submission" date="2020-08" db="EMBL/GenBank/DDBJ databases">
        <title>Genomic Encyclopedia of Type Strains, Phase IV (KMG-IV): sequencing the most valuable type-strain genomes for metagenomic binning, comparative biology and taxonomic classification.</title>
        <authorList>
            <person name="Goeker M."/>
        </authorList>
    </citation>
    <scope>NUCLEOTIDE SEQUENCE [LARGE SCALE GENOMIC DNA]</scope>
    <source>
        <strain evidence="2 3">DSM 12706</strain>
    </source>
</reference>
<gene>
    <name evidence="2" type="ORF">HNR60_001726</name>
</gene>